<evidence type="ECO:0000256" key="1">
    <source>
        <dbReference type="SAM" id="MobiDB-lite"/>
    </source>
</evidence>
<comment type="caution">
    <text evidence="2">The sequence shown here is derived from an EMBL/GenBank/DDBJ whole genome shotgun (WGS) entry which is preliminary data.</text>
</comment>
<evidence type="ECO:0000313" key="3">
    <source>
        <dbReference type="Proteomes" id="UP001189429"/>
    </source>
</evidence>
<feature type="compositionally biased region" description="Basic and acidic residues" evidence="1">
    <location>
        <begin position="124"/>
        <end position="134"/>
    </location>
</feature>
<feature type="region of interest" description="Disordered" evidence="1">
    <location>
        <begin position="79"/>
        <end position="170"/>
    </location>
</feature>
<gene>
    <name evidence="2" type="ORF">PCOR1329_LOCUS5211</name>
</gene>
<dbReference type="EMBL" id="CAUYUJ010001370">
    <property type="protein sequence ID" value="CAK0795566.1"/>
    <property type="molecule type" value="Genomic_DNA"/>
</dbReference>
<name>A0ABN9PR09_9DINO</name>
<evidence type="ECO:0000313" key="2">
    <source>
        <dbReference type="EMBL" id="CAK0795566.1"/>
    </source>
</evidence>
<reference evidence="2" key="1">
    <citation type="submission" date="2023-10" db="EMBL/GenBank/DDBJ databases">
        <authorList>
            <person name="Chen Y."/>
            <person name="Shah S."/>
            <person name="Dougan E. K."/>
            <person name="Thang M."/>
            <person name="Chan C."/>
        </authorList>
    </citation>
    <scope>NUCLEOTIDE SEQUENCE [LARGE SCALE GENOMIC DNA]</scope>
</reference>
<sequence>MDETLTVRVANLEASNAALMLDNNRLQVLLLKSKYQTVRFRQMAVKSNKAAKLGRRNIMKVKKYITKLLECTHFTLPEVMKKLPAVPNTDKKSKGKGGKVKGKGKGTFDNNSDSGGAAPSGQSGHDHGDKKVVGMKDGPNDGDGGDAEEPDEESSDCMGTGGTSDDDSDQ</sequence>
<feature type="compositionally biased region" description="Acidic residues" evidence="1">
    <location>
        <begin position="143"/>
        <end position="155"/>
    </location>
</feature>
<keyword evidence="3" id="KW-1185">Reference proteome</keyword>
<protein>
    <submittedName>
        <fullName evidence="2">Uncharacterized protein</fullName>
    </submittedName>
</protein>
<accession>A0ABN9PR09</accession>
<organism evidence="2 3">
    <name type="scientific">Prorocentrum cordatum</name>
    <dbReference type="NCBI Taxonomy" id="2364126"/>
    <lineage>
        <taxon>Eukaryota</taxon>
        <taxon>Sar</taxon>
        <taxon>Alveolata</taxon>
        <taxon>Dinophyceae</taxon>
        <taxon>Prorocentrales</taxon>
        <taxon>Prorocentraceae</taxon>
        <taxon>Prorocentrum</taxon>
    </lineage>
</organism>
<feature type="compositionally biased region" description="Basic residues" evidence="1">
    <location>
        <begin position="93"/>
        <end position="104"/>
    </location>
</feature>
<dbReference type="Proteomes" id="UP001189429">
    <property type="component" value="Unassembled WGS sequence"/>
</dbReference>
<proteinExistence type="predicted"/>